<name>A0A9P7YTI8_9HELO</name>
<feature type="compositionally biased region" description="Basic and acidic residues" evidence="1">
    <location>
        <begin position="121"/>
        <end position="130"/>
    </location>
</feature>
<feature type="region of interest" description="Disordered" evidence="1">
    <location>
        <begin position="29"/>
        <end position="208"/>
    </location>
</feature>
<sequence>MPPPKLQQPKAQDGHEYYMSQYWREDEPLVSGPSEYRDSAGNHNVNQNATPVEPHSGPLVDLDDMPKSTSTRNITSRNSRGRGAPARLPVPLSAAAIQRQQSVGRQAPPTRNHSGLATGEHPPRSNHDESFSQSRGVFRTGNKDANGGRDPVKANAHHAASFRAVRGPPRGLVGQRNPRLGYQRSSDQRIRRGDVSGQSSSGEENQRRKVLWAPRQELVTTRAAISRDIKAKDKERNLAYEKPIEQTDQVAVKGFYLWPDMKLPPSHYLGARLEDLDHIRHEMKVWIEWEPRRRTIVVSALLRKAGERADRAMTEQTVINTINAIRQEFQDAKARQIAVTPMYLLVPPSVTVMRKSVVPIRYQDGLTMFEFDGERLPNEELEDYKLHRNALANGNIEKISKHIMKHLLALAPIKTWLRMRVYFGHLNLGEYPSSFRRGECGLSQFQGLLDNPRTQASALFDKKIPKAMTALSLMVAVANKPDVFSSTNGVGCKIDETRTESTLCLFFRSTQGVSIRLEAEIERNEWYYQMGTVKIFRDNQRNKCLEIYAINIESKVDWSIEVITDKTIPDPDPEWFKLVDGAIKPEAKDRIDSLGLCYPTVTLSMKTGLPNVDSVVLRTKKQYKLKGSGYILEVTIYRQWNCRDTAKEPDVQASVSMYHPEWDIEMANIEGTTYVREWNKDLTQFFNNGEDETHGVRGFLKEVGIIATCVGEASEEFFNTLVRPEPLVVTLAGAT</sequence>
<organism evidence="3 4">
    <name type="scientific">Amylocarpus encephaloides</name>
    <dbReference type="NCBI Taxonomy" id="45428"/>
    <lineage>
        <taxon>Eukaryota</taxon>
        <taxon>Fungi</taxon>
        <taxon>Dikarya</taxon>
        <taxon>Ascomycota</taxon>
        <taxon>Pezizomycotina</taxon>
        <taxon>Leotiomycetes</taxon>
        <taxon>Helotiales</taxon>
        <taxon>Helotiales incertae sedis</taxon>
        <taxon>Amylocarpus</taxon>
    </lineage>
</organism>
<evidence type="ECO:0000256" key="1">
    <source>
        <dbReference type="SAM" id="MobiDB-lite"/>
    </source>
</evidence>
<dbReference type="Proteomes" id="UP000824998">
    <property type="component" value="Unassembled WGS sequence"/>
</dbReference>
<dbReference type="EMBL" id="MU251358">
    <property type="protein sequence ID" value="KAG9239466.1"/>
    <property type="molecule type" value="Genomic_DNA"/>
</dbReference>
<evidence type="ECO:0000313" key="3">
    <source>
        <dbReference type="EMBL" id="KAG9239466.1"/>
    </source>
</evidence>
<protein>
    <recommendedName>
        <fullName evidence="2">DUF7905 domain-containing protein</fullName>
    </recommendedName>
</protein>
<dbReference type="OrthoDB" id="4739136at2759"/>
<dbReference type="Pfam" id="PF25482">
    <property type="entry name" value="DUF7905"/>
    <property type="match status" value="1"/>
</dbReference>
<feature type="compositionally biased region" description="Polar residues" evidence="1">
    <location>
        <begin position="41"/>
        <end position="50"/>
    </location>
</feature>
<gene>
    <name evidence="3" type="ORF">BJ875DRAFT_479369</name>
</gene>
<evidence type="ECO:0000259" key="2">
    <source>
        <dbReference type="Pfam" id="PF25482"/>
    </source>
</evidence>
<evidence type="ECO:0000313" key="4">
    <source>
        <dbReference type="Proteomes" id="UP000824998"/>
    </source>
</evidence>
<dbReference type="AlphaFoldDB" id="A0A9P7YTI8"/>
<reference evidence="3" key="1">
    <citation type="journal article" date="2021" name="IMA Fungus">
        <title>Genomic characterization of three marine fungi, including Emericellopsis atlantica sp. nov. with signatures of a generalist lifestyle and marine biomass degradation.</title>
        <authorList>
            <person name="Hagestad O.C."/>
            <person name="Hou L."/>
            <person name="Andersen J.H."/>
            <person name="Hansen E.H."/>
            <person name="Altermark B."/>
            <person name="Li C."/>
            <person name="Kuhnert E."/>
            <person name="Cox R.J."/>
            <person name="Crous P.W."/>
            <person name="Spatafora J.W."/>
            <person name="Lail K."/>
            <person name="Amirebrahimi M."/>
            <person name="Lipzen A."/>
            <person name="Pangilinan J."/>
            <person name="Andreopoulos W."/>
            <person name="Hayes R.D."/>
            <person name="Ng V."/>
            <person name="Grigoriev I.V."/>
            <person name="Jackson S.A."/>
            <person name="Sutton T.D.S."/>
            <person name="Dobson A.D.W."/>
            <person name="Rama T."/>
        </authorList>
    </citation>
    <scope>NUCLEOTIDE SEQUENCE</scope>
    <source>
        <strain evidence="3">TRa018bII</strain>
    </source>
</reference>
<dbReference type="InterPro" id="IPR057227">
    <property type="entry name" value="DUF7905"/>
</dbReference>
<feature type="compositionally biased region" description="Polar residues" evidence="1">
    <location>
        <begin position="98"/>
        <end position="115"/>
    </location>
</feature>
<feature type="compositionally biased region" description="Low complexity" evidence="1">
    <location>
        <begin position="68"/>
        <end position="83"/>
    </location>
</feature>
<feature type="domain" description="DUF7905" evidence="2">
    <location>
        <begin position="389"/>
        <end position="668"/>
    </location>
</feature>
<proteinExistence type="predicted"/>
<accession>A0A9P7YTI8</accession>
<keyword evidence="4" id="KW-1185">Reference proteome</keyword>
<comment type="caution">
    <text evidence="3">The sequence shown here is derived from an EMBL/GenBank/DDBJ whole genome shotgun (WGS) entry which is preliminary data.</text>
</comment>